<dbReference type="GO" id="GO:0000271">
    <property type="term" value="P:polysaccharide biosynthetic process"/>
    <property type="evidence" value="ECO:0007669"/>
    <property type="project" value="InterPro"/>
</dbReference>
<comment type="similarity">
    <text evidence="2">Belongs to the GtrA family.</text>
</comment>
<dbReference type="AlphaFoldDB" id="A0A6H2H5V4"/>
<name>A0A6H2H5V4_9BURK</name>
<evidence type="ECO:0000313" key="9">
    <source>
        <dbReference type="Proteomes" id="UP000502041"/>
    </source>
</evidence>
<evidence type="ECO:0000256" key="5">
    <source>
        <dbReference type="ARBA" id="ARBA00023136"/>
    </source>
</evidence>
<evidence type="ECO:0000256" key="2">
    <source>
        <dbReference type="ARBA" id="ARBA00009399"/>
    </source>
</evidence>
<keyword evidence="4 6" id="KW-1133">Transmembrane helix</keyword>
<keyword evidence="9" id="KW-1185">Reference proteome</keyword>
<accession>A0A6H2H5V4</accession>
<evidence type="ECO:0000256" key="3">
    <source>
        <dbReference type="ARBA" id="ARBA00022692"/>
    </source>
</evidence>
<dbReference type="Proteomes" id="UP000502041">
    <property type="component" value="Chromosome"/>
</dbReference>
<evidence type="ECO:0000256" key="1">
    <source>
        <dbReference type="ARBA" id="ARBA00004141"/>
    </source>
</evidence>
<dbReference type="PANTHER" id="PTHR38459">
    <property type="entry name" value="PROPHAGE BACTOPRENOL-LINKED GLUCOSE TRANSLOCASE HOMOLOG"/>
    <property type="match status" value="1"/>
</dbReference>
<gene>
    <name evidence="8" type="primary">yfdG</name>
    <name evidence="8" type="ORF">HC248_00508</name>
</gene>
<feature type="transmembrane region" description="Helical" evidence="6">
    <location>
        <begin position="103"/>
        <end position="123"/>
    </location>
</feature>
<dbReference type="EMBL" id="CP051461">
    <property type="protein sequence ID" value="QJC55230.1"/>
    <property type="molecule type" value="Genomic_DNA"/>
</dbReference>
<evidence type="ECO:0000256" key="4">
    <source>
        <dbReference type="ARBA" id="ARBA00022989"/>
    </source>
</evidence>
<dbReference type="PANTHER" id="PTHR38459:SF1">
    <property type="entry name" value="PROPHAGE BACTOPRENOL-LINKED GLUCOSE TRANSLOCASE HOMOLOG"/>
    <property type="match status" value="1"/>
</dbReference>
<feature type="transmembrane region" description="Helical" evidence="6">
    <location>
        <begin position="75"/>
        <end position="97"/>
    </location>
</feature>
<evidence type="ECO:0000256" key="6">
    <source>
        <dbReference type="SAM" id="Phobius"/>
    </source>
</evidence>
<comment type="subcellular location">
    <subcellularLocation>
        <location evidence="1">Membrane</location>
        <topology evidence="1">Multi-pass membrane protein</topology>
    </subcellularLocation>
</comment>
<dbReference type="RefSeq" id="WP_168921128.1">
    <property type="nucleotide sequence ID" value="NZ_CP051461.1"/>
</dbReference>
<feature type="transmembrane region" description="Helical" evidence="6">
    <location>
        <begin position="49"/>
        <end position="68"/>
    </location>
</feature>
<feature type="transmembrane region" description="Helical" evidence="6">
    <location>
        <begin position="16"/>
        <end position="37"/>
    </location>
</feature>
<keyword evidence="5 6" id="KW-0472">Membrane</keyword>
<sequence>MINFFNKLSPAYREPLIFGVIGIANTLLHSVTVISLMEKALTTSIPANIIGFGLANTFSFFANSFFTYKRRPSLFLYWRFLLVSLLSLALTVFFAALAQAMGWHYLVGLALVMLLGPVLTFLLHKAYAFGQTP</sequence>
<dbReference type="Pfam" id="PF04138">
    <property type="entry name" value="GtrA_DPMS_TM"/>
    <property type="match status" value="1"/>
</dbReference>
<feature type="domain" description="GtrA/DPMS transmembrane" evidence="7">
    <location>
        <begin position="18"/>
        <end position="129"/>
    </location>
</feature>
<protein>
    <submittedName>
        <fullName evidence="8">Prophage bactoprenol-linked glucose translocase</fullName>
    </submittedName>
</protein>
<proteinExistence type="inferred from homology"/>
<evidence type="ECO:0000313" key="8">
    <source>
        <dbReference type="EMBL" id="QJC55230.1"/>
    </source>
</evidence>
<reference evidence="8 9" key="1">
    <citation type="submission" date="2020-04" db="EMBL/GenBank/DDBJ databases">
        <title>Complete genome of a Psychrophilic, Marine, Gas Vacuolate Bacterium Polaromonas vacuolata KCTC 22033T.</title>
        <authorList>
            <person name="Hwang K."/>
            <person name="Kim K.M."/>
        </authorList>
    </citation>
    <scope>NUCLEOTIDE SEQUENCE [LARGE SCALE GENOMIC DNA]</scope>
    <source>
        <strain evidence="8 9">KCTC 22033</strain>
    </source>
</reference>
<dbReference type="KEGG" id="pvac:HC248_00508"/>
<keyword evidence="3 6" id="KW-0812">Transmembrane</keyword>
<organism evidence="8 9">
    <name type="scientific">Polaromonas vacuolata</name>
    <dbReference type="NCBI Taxonomy" id="37448"/>
    <lineage>
        <taxon>Bacteria</taxon>
        <taxon>Pseudomonadati</taxon>
        <taxon>Pseudomonadota</taxon>
        <taxon>Betaproteobacteria</taxon>
        <taxon>Burkholderiales</taxon>
        <taxon>Comamonadaceae</taxon>
        <taxon>Polaromonas</taxon>
    </lineage>
</organism>
<dbReference type="InterPro" id="IPR007267">
    <property type="entry name" value="GtrA_DPMS_TM"/>
</dbReference>
<dbReference type="GO" id="GO:0005886">
    <property type="term" value="C:plasma membrane"/>
    <property type="evidence" value="ECO:0007669"/>
    <property type="project" value="TreeGrafter"/>
</dbReference>
<evidence type="ECO:0000259" key="7">
    <source>
        <dbReference type="Pfam" id="PF04138"/>
    </source>
</evidence>
<dbReference type="InterPro" id="IPR051401">
    <property type="entry name" value="GtrA_CellWall_Glycosyl"/>
</dbReference>